<dbReference type="Gene3D" id="3.30.1240.10">
    <property type="match status" value="1"/>
</dbReference>
<evidence type="ECO:0000313" key="2">
    <source>
        <dbReference type="Proteomes" id="UP000283374"/>
    </source>
</evidence>
<dbReference type="GO" id="GO:0000287">
    <property type="term" value="F:magnesium ion binding"/>
    <property type="evidence" value="ECO:0007669"/>
    <property type="project" value="TreeGrafter"/>
</dbReference>
<evidence type="ECO:0000313" key="1">
    <source>
        <dbReference type="EMBL" id="RHA42638.1"/>
    </source>
</evidence>
<comment type="caution">
    <text evidence="1">The sequence shown here is derived from an EMBL/GenBank/DDBJ whole genome shotgun (WGS) entry which is preliminary data.</text>
</comment>
<accession>A0A413RMY1</accession>
<protein>
    <submittedName>
        <fullName evidence="1">HAD family phosphatase</fullName>
    </submittedName>
</protein>
<gene>
    <name evidence="1" type="ORF">D1825_07210</name>
</gene>
<dbReference type="GO" id="GO:0016791">
    <property type="term" value="F:phosphatase activity"/>
    <property type="evidence" value="ECO:0007669"/>
    <property type="project" value="TreeGrafter"/>
</dbReference>
<dbReference type="InterPro" id="IPR023214">
    <property type="entry name" value="HAD_sf"/>
</dbReference>
<dbReference type="EMBL" id="QWKP01000171">
    <property type="protein sequence ID" value="RHA42638.1"/>
    <property type="molecule type" value="Genomic_DNA"/>
</dbReference>
<name>A0A413RMY1_9CELL</name>
<dbReference type="SUPFAM" id="SSF56784">
    <property type="entry name" value="HAD-like"/>
    <property type="match status" value="1"/>
</dbReference>
<dbReference type="Pfam" id="PF08282">
    <property type="entry name" value="Hydrolase_3"/>
    <property type="match status" value="1"/>
</dbReference>
<sequence length="280" mass="29725">MPAMSPARSKLVFLDIDGTYAEHGVVPPAHEAAVRRVRAAGHRVFLCTGRSKALLPPGILDVGFDGLVASAGCWVEVDGTLLADTRFPPDLAQEVVAVLLGHDAAFVLEAPDGLYGPLGVDDRLRALLGTDADDERHGSDDFLRALQMLDDLSGTSFAKVTYLAATAPWTELLRLLGPRVGFVPSSIVEAHDFAGELYLVDVHKARGIEAVQRHLAAEREDVIAIGDGINDLEMLEYAGVGVAIEGSDDRVLAAADTVARGPHVDGLVAAFEELGLYRTA</sequence>
<dbReference type="PANTHER" id="PTHR10000">
    <property type="entry name" value="PHOSPHOSERINE PHOSPHATASE"/>
    <property type="match status" value="1"/>
</dbReference>
<proteinExistence type="predicted"/>
<dbReference type="Gene3D" id="3.40.50.1000">
    <property type="entry name" value="HAD superfamily/HAD-like"/>
    <property type="match status" value="1"/>
</dbReference>
<dbReference type="GO" id="GO:0005829">
    <property type="term" value="C:cytosol"/>
    <property type="evidence" value="ECO:0007669"/>
    <property type="project" value="TreeGrafter"/>
</dbReference>
<dbReference type="Proteomes" id="UP000283374">
    <property type="component" value="Unassembled WGS sequence"/>
</dbReference>
<keyword evidence="2" id="KW-1185">Reference proteome</keyword>
<organism evidence="1 2">
    <name type="scientific">Cellulomonas rhizosphaerae</name>
    <dbReference type="NCBI Taxonomy" id="2293719"/>
    <lineage>
        <taxon>Bacteria</taxon>
        <taxon>Bacillati</taxon>
        <taxon>Actinomycetota</taxon>
        <taxon>Actinomycetes</taxon>
        <taxon>Micrococcales</taxon>
        <taxon>Cellulomonadaceae</taxon>
        <taxon>Cellulomonas</taxon>
    </lineage>
</organism>
<dbReference type="InterPro" id="IPR036412">
    <property type="entry name" value="HAD-like_sf"/>
</dbReference>
<reference evidence="1 2" key="1">
    <citation type="submission" date="2018-08" db="EMBL/GenBank/DDBJ databases">
        <title>Cellulomonas rhizosphaerae sp. nov., a novel actinomycete isolated from soil.</title>
        <authorList>
            <person name="Tian Y."/>
        </authorList>
    </citation>
    <scope>NUCLEOTIDE SEQUENCE [LARGE SCALE GENOMIC DNA]</scope>
    <source>
        <strain evidence="1 2">NEAU-TCZ24</strain>
    </source>
</reference>
<dbReference type="PANTHER" id="PTHR10000:SF25">
    <property type="entry name" value="PHOSPHATASE YKRA-RELATED"/>
    <property type="match status" value="1"/>
</dbReference>
<dbReference type="AlphaFoldDB" id="A0A413RMY1"/>
<dbReference type="OrthoDB" id="3180855at2"/>